<evidence type="ECO:0000259" key="2">
    <source>
        <dbReference type="PROSITE" id="PS50158"/>
    </source>
</evidence>
<dbReference type="Proteomes" id="UP000188320">
    <property type="component" value="Unassembled WGS sequence"/>
</dbReference>
<dbReference type="GO" id="GO:0003676">
    <property type="term" value="F:nucleic acid binding"/>
    <property type="evidence" value="ECO:0007669"/>
    <property type="project" value="InterPro"/>
</dbReference>
<accession>A0A1R1PDZ4</accession>
<dbReference type="OrthoDB" id="5593145at2759"/>
<keyword evidence="1" id="KW-0863">Zinc-finger</keyword>
<evidence type="ECO:0000256" key="1">
    <source>
        <dbReference type="PROSITE-ProRule" id="PRU00047"/>
    </source>
</evidence>
<dbReference type="PROSITE" id="PS50158">
    <property type="entry name" value="ZF_CCHC"/>
    <property type="match status" value="1"/>
</dbReference>
<keyword evidence="1" id="KW-0862">Zinc</keyword>
<proteinExistence type="predicted"/>
<keyword evidence="4" id="KW-1185">Reference proteome</keyword>
<gene>
    <name evidence="3" type="ORF">AX774_g7459</name>
</gene>
<dbReference type="InterPro" id="IPR036875">
    <property type="entry name" value="Znf_CCHC_sf"/>
</dbReference>
<dbReference type="GO" id="GO:0008270">
    <property type="term" value="F:zinc ion binding"/>
    <property type="evidence" value="ECO:0007669"/>
    <property type="project" value="UniProtKB-KW"/>
</dbReference>
<evidence type="ECO:0000313" key="4">
    <source>
        <dbReference type="Proteomes" id="UP000188320"/>
    </source>
</evidence>
<dbReference type="EMBL" id="LSSK01001656">
    <property type="protein sequence ID" value="OMH79139.1"/>
    <property type="molecule type" value="Genomic_DNA"/>
</dbReference>
<organism evidence="3 4">
    <name type="scientific">Zancudomyces culisetae</name>
    <name type="common">Gut fungus</name>
    <name type="synonym">Smittium culisetae</name>
    <dbReference type="NCBI Taxonomy" id="1213189"/>
    <lineage>
        <taxon>Eukaryota</taxon>
        <taxon>Fungi</taxon>
        <taxon>Fungi incertae sedis</taxon>
        <taxon>Zoopagomycota</taxon>
        <taxon>Kickxellomycotina</taxon>
        <taxon>Harpellomycetes</taxon>
        <taxon>Harpellales</taxon>
        <taxon>Legeriomycetaceae</taxon>
        <taxon>Zancudomyces</taxon>
    </lineage>
</organism>
<name>A0A1R1PDZ4_ZANCU</name>
<keyword evidence="1" id="KW-0479">Metal-binding</keyword>
<feature type="domain" description="CCHC-type" evidence="2">
    <location>
        <begin position="128"/>
        <end position="142"/>
    </location>
</feature>
<comment type="caution">
    <text evidence="3">The sequence shown here is derived from an EMBL/GenBank/DDBJ whole genome shotgun (WGS) entry which is preliminary data.</text>
</comment>
<sequence length="179" mass="21263">MIKQEDFNSIEDFELELEDLFEKAGVKDETVKWNCLMNALSEKNKRKVLESEHKKWTDTIKLIGKLEKIKAARNKMREKAKQGNEDHDMMKQFEKLSVNVMNKVDEAVDRRLNNTRGRTYHDRFMPTCYHCGRKGHRRYECRHLVQRDTEEDTSSEDSDDLNCIEVEDLVAMKYLMQIA</sequence>
<evidence type="ECO:0000313" key="3">
    <source>
        <dbReference type="EMBL" id="OMH79139.1"/>
    </source>
</evidence>
<protein>
    <recommendedName>
        <fullName evidence="2">CCHC-type domain-containing protein</fullName>
    </recommendedName>
</protein>
<dbReference type="AlphaFoldDB" id="A0A1R1PDZ4"/>
<dbReference type="SUPFAM" id="SSF57756">
    <property type="entry name" value="Retrovirus zinc finger-like domains"/>
    <property type="match status" value="1"/>
</dbReference>
<dbReference type="InterPro" id="IPR001878">
    <property type="entry name" value="Znf_CCHC"/>
</dbReference>
<reference evidence="4" key="1">
    <citation type="submission" date="2017-01" db="EMBL/GenBank/DDBJ databases">
        <authorList>
            <person name="Wang Y."/>
            <person name="White M."/>
            <person name="Kvist S."/>
            <person name="Moncalvo J.-M."/>
        </authorList>
    </citation>
    <scope>NUCLEOTIDE SEQUENCE [LARGE SCALE GENOMIC DNA]</scope>
    <source>
        <strain evidence="4">COL-18-3</strain>
    </source>
</reference>